<comment type="caution">
    <text evidence="1">The sequence shown here is derived from an EMBL/GenBank/DDBJ whole genome shotgun (WGS) entry which is preliminary data.</text>
</comment>
<protein>
    <submittedName>
        <fullName evidence="1">Uncharacterized protein</fullName>
    </submittedName>
</protein>
<name>A0A552ARI9_MICAE</name>
<sequence length="91" mass="10808">MPNLTLTNEQVIDLFKQLPEDQKREVYKILILSQWDRWESLSNYAIDKARIVAKERGYDWDTMTEEEKEEFIDNIETAQIIPAPLRSDSFS</sequence>
<accession>A0A552ARI9</accession>
<evidence type="ECO:0000313" key="1">
    <source>
        <dbReference type="EMBL" id="TRT88089.1"/>
    </source>
</evidence>
<reference evidence="1 2" key="1">
    <citation type="submission" date="2019-01" db="EMBL/GenBank/DDBJ databases">
        <title>Coherence of Microcystis species and biogeography revealed through population genomics.</title>
        <authorList>
            <person name="Perez-Carrascal O.M."/>
            <person name="Terrat Y."/>
            <person name="Giani A."/>
            <person name="Fortin N."/>
            <person name="Tromas N."/>
            <person name="Shapiro B.J."/>
        </authorList>
    </citation>
    <scope>NUCLEOTIDE SEQUENCE [LARGE SCALE GENOMIC DNA]</scope>
    <source>
        <strain evidence="1">Ma_OC_H_19870700_S124</strain>
    </source>
</reference>
<dbReference type="AlphaFoldDB" id="A0A552ARI9"/>
<gene>
    <name evidence="1" type="ORF">EWV63_06900</name>
</gene>
<dbReference type="Proteomes" id="UP000316280">
    <property type="component" value="Unassembled WGS sequence"/>
</dbReference>
<dbReference type="EMBL" id="SFBR01000058">
    <property type="protein sequence ID" value="TRT88089.1"/>
    <property type="molecule type" value="Genomic_DNA"/>
</dbReference>
<evidence type="ECO:0000313" key="2">
    <source>
        <dbReference type="Proteomes" id="UP000316280"/>
    </source>
</evidence>
<organism evidence="1 2">
    <name type="scientific">Microcystis aeruginosa Ma_OC_H_19870700_S124</name>
    <dbReference type="NCBI Taxonomy" id="2486262"/>
    <lineage>
        <taxon>Bacteria</taxon>
        <taxon>Bacillati</taxon>
        <taxon>Cyanobacteriota</taxon>
        <taxon>Cyanophyceae</taxon>
        <taxon>Oscillatoriophycideae</taxon>
        <taxon>Chroococcales</taxon>
        <taxon>Microcystaceae</taxon>
        <taxon>Microcystis</taxon>
    </lineage>
</organism>
<proteinExistence type="predicted"/>